<protein>
    <recommendedName>
        <fullName evidence="2">Rab GDP dissociation inhibitor</fullName>
    </recommendedName>
</protein>
<name>A0A0D1ZD04_9EURO</name>
<dbReference type="Gene3D" id="3.30.519.10">
    <property type="entry name" value="Guanine Nucleotide Dissociation Inhibitor, domain 2"/>
    <property type="match status" value="1"/>
</dbReference>
<dbReference type="GO" id="GO:0007264">
    <property type="term" value="P:small GTPase-mediated signal transduction"/>
    <property type="evidence" value="ECO:0007669"/>
    <property type="project" value="InterPro"/>
</dbReference>
<dbReference type="InterPro" id="IPR018203">
    <property type="entry name" value="GDP_dissociation_inhibitor"/>
</dbReference>
<gene>
    <name evidence="3" type="ORF">PV11_00433</name>
</gene>
<evidence type="ECO:0000256" key="2">
    <source>
        <dbReference type="RuleBase" id="RU363124"/>
    </source>
</evidence>
<sequence>MDEIAPEYDVIVLGTGLTECVLSGVLSVKGKKVLHIDRNDHYGGEAASVNIEALFKKYGHNTGEPWKKYGRVNDWNVDLVPKLLMANGELTNILVSTDVTRYLEFKQIAGSFVQQGAGPRATVAKVPSTAGEALSSPLMGLFEKRRAKRFLEWVGAFEDTNPSTHGGLNINKCTMKEVYDKFGLEVTTRDFIGHSMALFPTDDYINTPGQAKETVERIKLYANSMARYGKSPYIYPLYGLGELPQGFARLSAIYGGTYMLNTSVDEIMTEGGKVSGIKATMRERGDEGEGMNFTTKTKMILGDPSYFPNKVQVVGHLLKAICILNHPLDKTAESDSVQLIIPQSQVGRKHDIYIAMVSSAHNVCPKGYYIAIVSTIAETTANHHLELQPGLERLGKIEEKFMGPPIPLYQPLESGVNDQIFISNSFDASSHFETVTENVRDIYRRAMGEELKVEGLREGQNLVEE</sequence>
<dbReference type="PANTHER" id="PTHR11787">
    <property type="entry name" value="RAB GDP-DISSOCIATION INHIBITOR"/>
    <property type="match status" value="1"/>
</dbReference>
<dbReference type="FunFam" id="1.10.405.10:FF:000001">
    <property type="entry name" value="Rab GDP dissociation inhibitor"/>
    <property type="match status" value="1"/>
</dbReference>
<dbReference type="SUPFAM" id="SSF51905">
    <property type="entry name" value="FAD/NAD(P)-binding domain"/>
    <property type="match status" value="2"/>
</dbReference>
<dbReference type="Pfam" id="PF00996">
    <property type="entry name" value="GDI"/>
    <property type="match status" value="1"/>
</dbReference>
<accession>A0A0D1ZD04</accession>
<proteinExistence type="inferred from homology"/>
<dbReference type="GO" id="GO:0016192">
    <property type="term" value="P:vesicle-mediated transport"/>
    <property type="evidence" value="ECO:0007669"/>
    <property type="project" value="TreeGrafter"/>
</dbReference>
<reference evidence="3 4" key="1">
    <citation type="submission" date="2015-01" db="EMBL/GenBank/DDBJ databases">
        <title>The Genome Sequence of Exophiala sideris CBS121828.</title>
        <authorList>
            <consortium name="The Broad Institute Genomics Platform"/>
            <person name="Cuomo C."/>
            <person name="de Hoog S."/>
            <person name="Gorbushina A."/>
            <person name="Stielow B."/>
            <person name="Teixiera M."/>
            <person name="Abouelleil A."/>
            <person name="Chapman S.B."/>
            <person name="Priest M."/>
            <person name="Young S.K."/>
            <person name="Wortman J."/>
            <person name="Nusbaum C."/>
            <person name="Birren B."/>
        </authorList>
    </citation>
    <scope>NUCLEOTIDE SEQUENCE [LARGE SCALE GENOMIC DNA]</scope>
    <source>
        <strain evidence="3 4">CBS 121828</strain>
    </source>
</reference>
<dbReference type="InterPro" id="IPR000806">
    <property type="entry name" value="RabGDI"/>
</dbReference>
<evidence type="ECO:0000313" key="4">
    <source>
        <dbReference type="Proteomes" id="UP000053599"/>
    </source>
</evidence>
<dbReference type="EMBL" id="KN846951">
    <property type="protein sequence ID" value="KIV84663.1"/>
    <property type="molecule type" value="Genomic_DNA"/>
</dbReference>
<dbReference type="InterPro" id="IPR036188">
    <property type="entry name" value="FAD/NAD-bd_sf"/>
</dbReference>
<dbReference type="GO" id="GO:0005093">
    <property type="term" value="F:Rab GDP-dissociation inhibitor activity"/>
    <property type="evidence" value="ECO:0007669"/>
    <property type="project" value="InterPro"/>
</dbReference>
<dbReference type="Gene3D" id="3.50.50.60">
    <property type="entry name" value="FAD/NAD(P)-binding domain"/>
    <property type="match status" value="1"/>
</dbReference>
<comment type="similarity">
    <text evidence="1 2">Belongs to the Rab GDI family.</text>
</comment>
<dbReference type="OrthoDB" id="9446342at2759"/>
<dbReference type="GO" id="GO:0015031">
    <property type="term" value="P:protein transport"/>
    <property type="evidence" value="ECO:0007669"/>
    <property type="project" value="InterPro"/>
</dbReference>
<dbReference type="GO" id="GO:0005737">
    <property type="term" value="C:cytoplasm"/>
    <property type="evidence" value="ECO:0007669"/>
    <property type="project" value="TreeGrafter"/>
</dbReference>
<dbReference type="PRINTS" id="PR00892">
    <property type="entry name" value="RABGDI"/>
</dbReference>
<evidence type="ECO:0000256" key="1">
    <source>
        <dbReference type="ARBA" id="ARBA00005593"/>
    </source>
</evidence>
<dbReference type="PRINTS" id="PR00891">
    <property type="entry name" value="RABGDIREP"/>
</dbReference>
<dbReference type="HOGENOM" id="CLU_021695_0_1_1"/>
<dbReference type="PANTHER" id="PTHR11787:SF8">
    <property type="entry name" value="RAB GDP DISSOCIATION INHIBITOR"/>
    <property type="match status" value="1"/>
</dbReference>
<organism evidence="3 4">
    <name type="scientific">Exophiala sideris</name>
    <dbReference type="NCBI Taxonomy" id="1016849"/>
    <lineage>
        <taxon>Eukaryota</taxon>
        <taxon>Fungi</taxon>
        <taxon>Dikarya</taxon>
        <taxon>Ascomycota</taxon>
        <taxon>Pezizomycotina</taxon>
        <taxon>Eurotiomycetes</taxon>
        <taxon>Chaetothyriomycetidae</taxon>
        <taxon>Chaetothyriales</taxon>
        <taxon>Herpotrichiellaceae</taxon>
        <taxon>Exophiala</taxon>
    </lineage>
</organism>
<dbReference type="AlphaFoldDB" id="A0A0D1ZD04"/>
<dbReference type="Proteomes" id="UP000053599">
    <property type="component" value="Unassembled WGS sequence"/>
</dbReference>
<dbReference type="Gene3D" id="1.10.405.10">
    <property type="entry name" value="Guanine Nucleotide Dissociation Inhibitor, domain 1"/>
    <property type="match status" value="1"/>
</dbReference>
<evidence type="ECO:0000313" key="3">
    <source>
        <dbReference type="EMBL" id="KIV84663.1"/>
    </source>
</evidence>